<gene>
    <name evidence="1" type="ORF">CPT_Mendera_240</name>
</gene>
<proteinExistence type="predicted"/>
<reference evidence="2" key="1">
    <citation type="submission" date="2019-06" db="EMBL/GenBank/DDBJ databases">
        <title>Complete genome sequence of Stenotrophomonas phage Mendera.</title>
        <authorList>
            <person name="Garza K."/>
            <person name="Newkirk H."/>
            <person name="Moreland R."/>
            <person name="Liu M."/>
            <person name="Ramsey J."/>
            <person name="Gonzalez C.F."/>
            <person name="Leavitt J."/>
        </authorList>
    </citation>
    <scope>NUCLEOTIDE SEQUENCE [LARGE SCALE GENOMIC DNA]</scope>
</reference>
<protein>
    <submittedName>
        <fullName evidence="1">Uncharacterized protein</fullName>
    </submittedName>
</protein>
<accession>A0A5P8PJ58</accession>
<organism evidence="1 2">
    <name type="scientific">Stenotrophomonas phage Mendera</name>
    <dbReference type="NCBI Taxonomy" id="2650877"/>
    <lineage>
        <taxon>Viruses</taxon>
        <taxon>Duplodnaviria</taxon>
        <taxon>Heunggongvirae</taxon>
        <taxon>Uroviricota</taxon>
        <taxon>Caudoviricetes</taxon>
        <taxon>Menderavirus</taxon>
        <taxon>Menderavirus mendera</taxon>
    </lineage>
</organism>
<dbReference type="Proteomes" id="UP000326601">
    <property type="component" value="Segment"/>
</dbReference>
<name>A0A5P8PJ58_9CAUD</name>
<dbReference type="EMBL" id="MN098328">
    <property type="protein sequence ID" value="QFR56766.1"/>
    <property type="molecule type" value="Genomic_DNA"/>
</dbReference>
<evidence type="ECO:0000313" key="2">
    <source>
        <dbReference type="Proteomes" id="UP000326601"/>
    </source>
</evidence>
<keyword evidence="2" id="KW-1185">Reference proteome</keyword>
<sequence length="85" mass="9207">MSSSQSDTIIQELVPLVDPCLPCPVDSGIFIPVELPSQLCECPPAVEPPSLLPNIEKETIVTDCLLAALRAMSTQYYCETRPQGC</sequence>
<evidence type="ECO:0000313" key="1">
    <source>
        <dbReference type="EMBL" id="QFR56766.1"/>
    </source>
</evidence>